<dbReference type="HAMAP" id="MF_00101">
    <property type="entry name" value="AcpS"/>
    <property type="match status" value="1"/>
</dbReference>
<reference evidence="9" key="1">
    <citation type="submission" date="2018-06" db="EMBL/GenBank/DDBJ databases">
        <authorList>
            <person name="Zhirakovskaya E."/>
        </authorList>
    </citation>
    <scope>NUCLEOTIDE SEQUENCE</scope>
</reference>
<feature type="domain" description="4'-phosphopantetheinyl transferase" evidence="8">
    <location>
        <begin position="5"/>
        <end position="117"/>
    </location>
</feature>
<evidence type="ECO:0000256" key="2">
    <source>
        <dbReference type="ARBA" id="ARBA00022679"/>
    </source>
</evidence>
<evidence type="ECO:0000256" key="6">
    <source>
        <dbReference type="ARBA" id="ARBA00023098"/>
    </source>
</evidence>
<proteinExistence type="inferred from homology"/>
<sequence>MLAHGIDLVEISRFTEFLGRHPDRARDRLFTKAELEYAVGKKRETEHLAVRFAAKEAVLKALGTGWAQGIAWTDVEVTRDEAGRPGVALHRRAAQLAAERGIVSWLVSLSHTEQYAMASVIAVGEV</sequence>
<evidence type="ECO:0000256" key="7">
    <source>
        <dbReference type="ARBA" id="ARBA00023160"/>
    </source>
</evidence>
<dbReference type="SUPFAM" id="SSF56214">
    <property type="entry name" value="4'-phosphopantetheinyl transferase"/>
    <property type="match status" value="1"/>
</dbReference>
<accession>A0A3B1DPJ5</accession>
<dbReference type="InterPro" id="IPR002582">
    <property type="entry name" value="ACPS"/>
</dbReference>
<dbReference type="EMBL" id="UOGK01000442">
    <property type="protein sequence ID" value="VAX40781.1"/>
    <property type="molecule type" value="Genomic_DNA"/>
</dbReference>
<dbReference type="InterPro" id="IPR037143">
    <property type="entry name" value="4-PPantetheinyl_Trfase_dom_sf"/>
</dbReference>
<dbReference type="InterPro" id="IPR008278">
    <property type="entry name" value="4-PPantetheinyl_Trfase_dom"/>
</dbReference>
<keyword evidence="2 9" id="KW-0808">Transferase</keyword>
<organism evidence="9">
    <name type="scientific">hydrothermal vent metagenome</name>
    <dbReference type="NCBI Taxonomy" id="652676"/>
    <lineage>
        <taxon>unclassified sequences</taxon>
        <taxon>metagenomes</taxon>
        <taxon>ecological metagenomes</taxon>
    </lineage>
</organism>
<keyword evidence="3" id="KW-0479">Metal-binding</keyword>
<dbReference type="NCBIfam" id="TIGR00516">
    <property type="entry name" value="acpS"/>
    <property type="match status" value="1"/>
</dbReference>
<keyword evidence="7" id="KW-0275">Fatty acid biosynthesis</keyword>
<dbReference type="InterPro" id="IPR004568">
    <property type="entry name" value="Ppantetheine-prot_Trfase_dom"/>
</dbReference>
<evidence type="ECO:0000259" key="8">
    <source>
        <dbReference type="Pfam" id="PF01648"/>
    </source>
</evidence>
<keyword evidence="5" id="KW-0460">Magnesium</keyword>
<protein>
    <submittedName>
        <fullName evidence="9">Holo-[acyl-carrier-protein] synthase</fullName>
        <ecNumber evidence="9">2.7.8.7</ecNumber>
    </submittedName>
</protein>
<dbReference type="AlphaFoldDB" id="A0A3B1DPJ5"/>
<dbReference type="GO" id="GO:0006633">
    <property type="term" value="P:fatty acid biosynthetic process"/>
    <property type="evidence" value="ECO:0007669"/>
    <property type="project" value="UniProtKB-KW"/>
</dbReference>
<dbReference type="Pfam" id="PF01648">
    <property type="entry name" value="ACPS"/>
    <property type="match status" value="1"/>
</dbReference>
<name>A0A3B1DPJ5_9ZZZZ</name>
<dbReference type="Gene3D" id="3.90.470.20">
    <property type="entry name" value="4'-phosphopantetheinyl transferase domain"/>
    <property type="match status" value="1"/>
</dbReference>
<keyword evidence="4" id="KW-0276">Fatty acid metabolism</keyword>
<dbReference type="GO" id="GO:0000287">
    <property type="term" value="F:magnesium ion binding"/>
    <property type="evidence" value="ECO:0007669"/>
    <property type="project" value="InterPro"/>
</dbReference>
<evidence type="ECO:0000313" key="9">
    <source>
        <dbReference type="EMBL" id="VAX40781.1"/>
    </source>
</evidence>
<gene>
    <name evidence="9" type="ORF">MNBD_PLANCTO03-2140</name>
</gene>
<dbReference type="NCBIfam" id="TIGR00556">
    <property type="entry name" value="pantethn_trn"/>
    <property type="match status" value="1"/>
</dbReference>
<dbReference type="GO" id="GO:0008897">
    <property type="term" value="F:holo-[acyl-carrier-protein] synthase activity"/>
    <property type="evidence" value="ECO:0007669"/>
    <property type="project" value="UniProtKB-EC"/>
</dbReference>
<evidence type="ECO:0000256" key="1">
    <source>
        <dbReference type="ARBA" id="ARBA00022516"/>
    </source>
</evidence>
<dbReference type="EC" id="2.7.8.7" evidence="9"/>
<keyword evidence="6" id="KW-0443">Lipid metabolism</keyword>
<keyword evidence="1" id="KW-0444">Lipid biosynthesis</keyword>
<evidence type="ECO:0000256" key="4">
    <source>
        <dbReference type="ARBA" id="ARBA00022832"/>
    </source>
</evidence>
<evidence type="ECO:0000256" key="3">
    <source>
        <dbReference type="ARBA" id="ARBA00022723"/>
    </source>
</evidence>
<evidence type="ECO:0000256" key="5">
    <source>
        <dbReference type="ARBA" id="ARBA00022842"/>
    </source>
</evidence>